<proteinExistence type="predicted"/>
<evidence type="ECO:0000313" key="3">
    <source>
        <dbReference type="Proteomes" id="UP001409585"/>
    </source>
</evidence>
<dbReference type="EMBL" id="BAABLX010000029">
    <property type="protein sequence ID" value="GAA4951371.1"/>
    <property type="molecule type" value="Genomic_DNA"/>
</dbReference>
<accession>A0AAV3U643</accession>
<dbReference type="InterPro" id="IPR000160">
    <property type="entry name" value="GGDEF_dom"/>
</dbReference>
<evidence type="ECO:0000259" key="1">
    <source>
        <dbReference type="SMART" id="SM00065"/>
    </source>
</evidence>
<dbReference type="Gene3D" id="3.30.450.40">
    <property type="match status" value="1"/>
</dbReference>
<name>A0AAV3U643_9ALTE</name>
<feature type="domain" description="GAF" evidence="1">
    <location>
        <begin position="51"/>
        <end position="196"/>
    </location>
</feature>
<dbReference type="InterPro" id="IPR029787">
    <property type="entry name" value="Nucleotide_cyclase"/>
</dbReference>
<dbReference type="RefSeq" id="WP_345425361.1">
    <property type="nucleotide sequence ID" value="NZ_AP031496.1"/>
</dbReference>
<protein>
    <recommendedName>
        <fullName evidence="1">GAF domain-containing protein</fullName>
    </recommendedName>
</protein>
<comment type="caution">
    <text evidence="2">The sequence shown here is derived from an EMBL/GenBank/DDBJ whole genome shotgun (WGS) entry which is preliminary data.</text>
</comment>
<dbReference type="InterPro" id="IPR029016">
    <property type="entry name" value="GAF-like_dom_sf"/>
</dbReference>
<dbReference type="SUPFAM" id="SSF55073">
    <property type="entry name" value="Nucleotide cyclase"/>
    <property type="match status" value="1"/>
</dbReference>
<dbReference type="InterPro" id="IPR003018">
    <property type="entry name" value="GAF"/>
</dbReference>
<sequence length="347" mass="38623">MKERIVVEMSIANENRRLREIVQQLLDKIDDNQKVLKHFQSFELQLLNAASVHQLFQLLLDESCRHFRLASASLLLLDEDGSKDQLFGRIQVGNFHNRLQLRQSPDFYQKIYPSDPIVMLQEVDVLTATRLFPGAPKVGSAAFLPLMDQHRVIGSLHLASSESTRFTSAKDANLLEHLAAIVSRCISACLEREAQQLQKEIDPVLQVGSQRYLQCAMQRELERTANCSGYLACVAVQSCMGGDHPLMPKVAQALRDAVRKVDVCARFGEDQLVVLLPESDSRQAQATAARISKALQQIEGLPCEQFKVGVNAWKARKSKNPITEDKLAAVGQSLIDEAVASAQPLAE</sequence>
<dbReference type="SMART" id="SM00065">
    <property type="entry name" value="GAF"/>
    <property type="match status" value="1"/>
</dbReference>
<dbReference type="SUPFAM" id="SSF55781">
    <property type="entry name" value="GAF domain-like"/>
    <property type="match status" value="1"/>
</dbReference>
<dbReference type="InterPro" id="IPR043128">
    <property type="entry name" value="Rev_trsase/Diguanyl_cyclase"/>
</dbReference>
<evidence type="ECO:0000313" key="2">
    <source>
        <dbReference type="EMBL" id="GAA4951371.1"/>
    </source>
</evidence>
<dbReference type="Gene3D" id="3.30.70.270">
    <property type="match status" value="1"/>
</dbReference>
<dbReference type="Proteomes" id="UP001409585">
    <property type="component" value="Unassembled WGS sequence"/>
</dbReference>
<reference evidence="3" key="1">
    <citation type="journal article" date="2019" name="Int. J. Syst. Evol. Microbiol.">
        <title>The Global Catalogue of Microorganisms (GCM) 10K type strain sequencing project: providing services to taxonomists for standard genome sequencing and annotation.</title>
        <authorList>
            <consortium name="The Broad Institute Genomics Platform"/>
            <consortium name="The Broad Institute Genome Sequencing Center for Infectious Disease"/>
            <person name="Wu L."/>
            <person name="Ma J."/>
        </authorList>
    </citation>
    <scope>NUCLEOTIDE SEQUENCE [LARGE SCALE GENOMIC DNA]</scope>
    <source>
        <strain evidence="3">JCM 19134</strain>
    </source>
</reference>
<dbReference type="Pfam" id="PF00990">
    <property type="entry name" value="GGDEF"/>
    <property type="match status" value="1"/>
</dbReference>
<dbReference type="Pfam" id="PF13185">
    <property type="entry name" value="GAF_2"/>
    <property type="match status" value="1"/>
</dbReference>
<gene>
    <name evidence="2" type="ORF">GCM10025791_34810</name>
</gene>
<organism evidence="2 3">
    <name type="scientific">Halioxenophilus aromaticivorans</name>
    <dbReference type="NCBI Taxonomy" id="1306992"/>
    <lineage>
        <taxon>Bacteria</taxon>
        <taxon>Pseudomonadati</taxon>
        <taxon>Pseudomonadota</taxon>
        <taxon>Gammaproteobacteria</taxon>
        <taxon>Alteromonadales</taxon>
        <taxon>Alteromonadaceae</taxon>
        <taxon>Halioxenophilus</taxon>
    </lineage>
</organism>
<keyword evidence="3" id="KW-1185">Reference proteome</keyword>
<dbReference type="AlphaFoldDB" id="A0AAV3U643"/>